<feature type="compositionally biased region" description="Basic and acidic residues" evidence="1">
    <location>
        <begin position="167"/>
        <end position="180"/>
    </location>
</feature>
<proteinExistence type="predicted"/>
<evidence type="ECO:0000313" key="3">
    <source>
        <dbReference type="Proteomes" id="UP001224412"/>
    </source>
</evidence>
<dbReference type="Proteomes" id="UP001224412">
    <property type="component" value="Unassembled WGS sequence"/>
</dbReference>
<evidence type="ECO:0000313" key="2">
    <source>
        <dbReference type="EMBL" id="MDK4306663.1"/>
    </source>
</evidence>
<dbReference type="Pfam" id="PF02620">
    <property type="entry name" value="YceD"/>
    <property type="match status" value="1"/>
</dbReference>
<organism evidence="2 3">
    <name type="scientific">Corynebacterium pseudodiphtheriticum</name>
    <dbReference type="NCBI Taxonomy" id="37637"/>
    <lineage>
        <taxon>Bacteria</taxon>
        <taxon>Bacillati</taxon>
        <taxon>Actinomycetota</taxon>
        <taxon>Actinomycetes</taxon>
        <taxon>Mycobacteriales</taxon>
        <taxon>Corynebacteriaceae</taxon>
        <taxon>Corynebacterium</taxon>
    </lineage>
</organism>
<evidence type="ECO:0000256" key="1">
    <source>
        <dbReference type="SAM" id="MobiDB-lite"/>
    </source>
</evidence>
<gene>
    <name evidence="2" type="ORF">QPX42_03735</name>
</gene>
<dbReference type="RefSeq" id="WP_021353232.1">
    <property type="nucleotide sequence ID" value="NZ_CP100362.1"/>
</dbReference>
<dbReference type="GeneID" id="42781471"/>
<accession>A0AAP4BP36</accession>
<name>A0AAP4BP36_9CORY</name>
<reference evidence="2" key="1">
    <citation type="submission" date="2023-05" db="EMBL/GenBank/DDBJ databases">
        <title>Metabolic capabilities are highly conserved among human nasal-associated Corynebacterium species in pangenomic analyses.</title>
        <authorList>
            <person name="Tran T.H."/>
            <person name="Roberts A.Q."/>
            <person name="Escapa I.F."/>
            <person name="Gao W."/>
            <person name="Conlan S."/>
            <person name="Kong H."/>
            <person name="Segre J.A."/>
            <person name="Kelly M.S."/>
            <person name="Lemon K.P."/>
        </authorList>
    </citation>
    <scope>NUCLEOTIDE SEQUENCE</scope>
    <source>
        <strain evidence="2">KPL2773</strain>
    </source>
</reference>
<feature type="region of interest" description="Disordered" evidence="1">
    <location>
        <begin position="144"/>
        <end position="180"/>
    </location>
</feature>
<dbReference type="InterPro" id="IPR003772">
    <property type="entry name" value="YceD"/>
</dbReference>
<protein>
    <submittedName>
        <fullName evidence="2">YceD family protein</fullName>
    </submittedName>
</protein>
<sequence>MTSPFVFDVKALLTQQQGPEQITHTGPAPRRIGAEMLAIEEGAEVTVDAVLHSLGSGVMADADVSAVLRGECSRCLSPLERPTEFRISQVFAADDEFISGDAEDDEDAGSGDEIPQVSHEDTIDLLQTVTDELVVALPFNPVCEDGCPDDAPTPAPDGVSGEETEERVDPRWAGLEKFRD</sequence>
<dbReference type="AlphaFoldDB" id="A0AAP4BP36"/>
<dbReference type="EMBL" id="JASNVH010000005">
    <property type="protein sequence ID" value="MDK4306663.1"/>
    <property type="molecule type" value="Genomic_DNA"/>
</dbReference>
<comment type="caution">
    <text evidence="2">The sequence shown here is derived from an EMBL/GenBank/DDBJ whole genome shotgun (WGS) entry which is preliminary data.</text>
</comment>